<evidence type="ECO:0000313" key="1">
    <source>
        <dbReference type="EMBL" id="KZS04180.1"/>
    </source>
</evidence>
<accession>A0A164LJT4</accession>
<name>A0A164LJT4_9CRUS</name>
<keyword evidence="2" id="KW-1185">Reference proteome</keyword>
<comment type="caution">
    <text evidence="1">The sequence shown here is derived from an EMBL/GenBank/DDBJ whole genome shotgun (WGS) entry which is preliminary data.</text>
</comment>
<dbReference type="OrthoDB" id="6371827at2759"/>
<dbReference type="Proteomes" id="UP000076858">
    <property type="component" value="Unassembled WGS sequence"/>
</dbReference>
<evidence type="ECO:0008006" key="3">
    <source>
        <dbReference type="Google" id="ProtNLM"/>
    </source>
</evidence>
<dbReference type="EMBL" id="LRGB01003125">
    <property type="protein sequence ID" value="KZS04180.1"/>
    <property type="molecule type" value="Genomic_DNA"/>
</dbReference>
<reference evidence="1 2" key="1">
    <citation type="submission" date="2016-03" db="EMBL/GenBank/DDBJ databases">
        <title>EvidentialGene: Evidence-directed Construction of Genes on Genomes.</title>
        <authorList>
            <person name="Gilbert D.G."/>
            <person name="Choi J.-H."/>
            <person name="Mockaitis K."/>
            <person name="Colbourne J."/>
            <person name="Pfrender M."/>
        </authorList>
    </citation>
    <scope>NUCLEOTIDE SEQUENCE [LARGE SCALE GENOMIC DNA]</scope>
    <source>
        <strain evidence="1 2">Xinb3</strain>
        <tissue evidence="1">Complete organism</tissue>
    </source>
</reference>
<evidence type="ECO:0000313" key="2">
    <source>
        <dbReference type="Proteomes" id="UP000076858"/>
    </source>
</evidence>
<sequence length="396" mass="45011">MYHGLGCKAYGSPSKSNLRKIDVIGRTILGSRQSTPAEILYAETDTEPLQSRTSWLTRKYLARLSYKPRNWMHGPAKQILSATYEWKPRSTPGIVSEARHLKNMGITLFPPQPEVPSEYKPPPPIRPPRGRTPWFPLSKNMASTCIAKTITTFTRPQPVNTGIHNKGLHGWLQIDGHGPNDNGLLRLLPVFESRKSLDTNRRHQCLLCRANRNRPSAKTYLQPRRSPPPPPKLGVIKWHQHNNRKIATCLHRLRTGHHSLNSFRHRIDQEVDPSCRYGCEKIENSQHALLVCPKHETHRSNLRLFLSDNHLTLDQDTILGLNLTIDPNHSLKSATHSLSSWCNQQSLLLFYCPPSADQGVNAPTLSLNLVSLFSHQFTFLHELVADVFPFITPRQP</sequence>
<protein>
    <recommendedName>
        <fullName evidence="3">Reverse transcriptase zinc-binding domain-containing protein</fullName>
    </recommendedName>
</protein>
<proteinExistence type="predicted"/>
<organism evidence="1 2">
    <name type="scientific">Daphnia magna</name>
    <dbReference type="NCBI Taxonomy" id="35525"/>
    <lineage>
        <taxon>Eukaryota</taxon>
        <taxon>Metazoa</taxon>
        <taxon>Ecdysozoa</taxon>
        <taxon>Arthropoda</taxon>
        <taxon>Crustacea</taxon>
        <taxon>Branchiopoda</taxon>
        <taxon>Diplostraca</taxon>
        <taxon>Cladocera</taxon>
        <taxon>Anomopoda</taxon>
        <taxon>Daphniidae</taxon>
        <taxon>Daphnia</taxon>
    </lineage>
</organism>
<dbReference type="AlphaFoldDB" id="A0A164LJT4"/>
<gene>
    <name evidence="1" type="ORF">APZ42_032921</name>
</gene>